<gene>
    <name evidence="2" type="ORF">IRJ18_05505</name>
</gene>
<comment type="caution">
    <text evidence="2">The sequence shown here is derived from an EMBL/GenBank/DDBJ whole genome shotgun (WGS) entry which is preliminary data.</text>
</comment>
<evidence type="ECO:0000256" key="1">
    <source>
        <dbReference type="SAM" id="SignalP"/>
    </source>
</evidence>
<feature type="chain" id="PRO_5046308153" description="GLPGLI family protein" evidence="1">
    <location>
        <begin position="21"/>
        <end position="208"/>
    </location>
</feature>
<evidence type="ECO:0000313" key="3">
    <source>
        <dbReference type="Proteomes" id="UP000632774"/>
    </source>
</evidence>
<protein>
    <recommendedName>
        <fullName evidence="4">GLPGLI family protein</fullName>
    </recommendedName>
</protein>
<feature type="signal peptide" evidence="1">
    <location>
        <begin position="1"/>
        <end position="20"/>
    </location>
</feature>
<name>A0ABR9XFP9_9SPHI</name>
<evidence type="ECO:0000313" key="2">
    <source>
        <dbReference type="EMBL" id="MBE9665809.1"/>
    </source>
</evidence>
<organism evidence="2 3">
    <name type="scientific">Mucilaginibacter boryungensis</name>
    <dbReference type="NCBI Taxonomy" id="768480"/>
    <lineage>
        <taxon>Bacteria</taxon>
        <taxon>Pseudomonadati</taxon>
        <taxon>Bacteroidota</taxon>
        <taxon>Sphingobacteriia</taxon>
        <taxon>Sphingobacteriales</taxon>
        <taxon>Sphingobacteriaceae</taxon>
        <taxon>Mucilaginibacter</taxon>
    </lineage>
</organism>
<accession>A0ABR9XFP9</accession>
<dbReference type="RefSeq" id="WP_194105195.1">
    <property type="nucleotide sequence ID" value="NZ_JADFFM010000001.1"/>
</dbReference>
<keyword evidence="3" id="KW-1185">Reference proteome</keyword>
<reference evidence="2 3" key="1">
    <citation type="submission" date="2020-10" db="EMBL/GenBank/DDBJ databases">
        <title>Mucilaginibacter mali sp. nov., isolated from rhizosphere soil of apple orchard.</title>
        <authorList>
            <person name="Lee J.-S."/>
            <person name="Kim H.S."/>
            <person name="Kim J.-S."/>
        </authorList>
    </citation>
    <scope>NUCLEOTIDE SEQUENCE [LARGE SCALE GENOMIC DNA]</scope>
    <source>
        <strain evidence="2 3">KCTC 23157</strain>
    </source>
</reference>
<sequence length="208" mass="23278">MKKIFFGIAISVLAGLSAQAQLIANPDNVKEEVFNQVPNLSNIKGTIITNIRIAKEYFMNSTDQAAGHSYQERWSNLLNEVRRNFSGFKSSRTSDYGKVSYTFTDHIECKKSGHDGNLKLCGHTMPINEGCTITSIEKTQNGNLKKWERRGNTFIYAAGKTKPGTARIDVKIKAVYSPEYIAKTLLENDLNRIRAELNSLNLPTDLSI</sequence>
<dbReference type="EMBL" id="JADFFM010000001">
    <property type="protein sequence ID" value="MBE9665809.1"/>
    <property type="molecule type" value="Genomic_DNA"/>
</dbReference>
<dbReference type="Proteomes" id="UP000632774">
    <property type="component" value="Unassembled WGS sequence"/>
</dbReference>
<proteinExistence type="predicted"/>
<evidence type="ECO:0008006" key="4">
    <source>
        <dbReference type="Google" id="ProtNLM"/>
    </source>
</evidence>
<keyword evidence="1" id="KW-0732">Signal</keyword>